<dbReference type="EMBL" id="KZ825310">
    <property type="protein sequence ID" value="RAH51467.1"/>
    <property type="molecule type" value="Genomic_DNA"/>
</dbReference>
<evidence type="ECO:0000313" key="2">
    <source>
        <dbReference type="Proteomes" id="UP000249057"/>
    </source>
</evidence>
<name>A0ACD1GQH2_9EURO</name>
<proteinExistence type="predicted"/>
<dbReference type="Proteomes" id="UP000249057">
    <property type="component" value="Unassembled WGS sequence"/>
</dbReference>
<evidence type="ECO:0000313" key="1">
    <source>
        <dbReference type="EMBL" id="RAH51467.1"/>
    </source>
</evidence>
<reference evidence="1" key="1">
    <citation type="submission" date="2018-02" db="EMBL/GenBank/DDBJ databases">
        <title>The genomes of Aspergillus section Nigri reveals drivers in fungal speciation.</title>
        <authorList>
            <consortium name="DOE Joint Genome Institute"/>
            <person name="Vesth T.C."/>
            <person name="Nybo J."/>
            <person name="Theobald S."/>
            <person name="Brandl J."/>
            <person name="Frisvad J.C."/>
            <person name="Nielsen K.F."/>
            <person name="Lyhne E.K."/>
            <person name="Kogle M.E."/>
            <person name="Kuo A."/>
            <person name="Riley R."/>
            <person name="Clum A."/>
            <person name="Nolan M."/>
            <person name="Lipzen A."/>
            <person name="Salamov A."/>
            <person name="Henrissat B."/>
            <person name="Wiebenga A."/>
            <person name="De vries R.P."/>
            <person name="Grigoriev I.V."/>
            <person name="Mortensen U.H."/>
            <person name="Andersen M.R."/>
            <person name="Baker S.E."/>
        </authorList>
    </citation>
    <scope>NUCLEOTIDE SEQUENCE</scope>
    <source>
        <strain evidence="1">CBS 621.78</strain>
    </source>
</reference>
<organism evidence="1 2">
    <name type="scientific">Aspergillus brunneoviolaceus CBS 621.78</name>
    <dbReference type="NCBI Taxonomy" id="1450534"/>
    <lineage>
        <taxon>Eukaryota</taxon>
        <taxon>Fungi</taxon>
        <taxon>Dikarya</taxon>
        <taxon>Ascomycota</taxon>
        <taxon>Pezizomycotina</taxon>
        <taxon>Eurotiomycetes</taxon>
        <taxon>Eurotiomycetidae</taxon>
        <taxon>Eurotiales</taxon>
        <taxon>Aspergillaceae</taxon>
        <taxon>Aspergillus</taxon>
        <taxon>Aspergillus subgen. Circumdati</taxon>
    </lineage>
</organism>
<gene>
    <name evidence="1" type="ORF">BO95DRAFT_3461</name>
</gene>
<accession>A0ACD1GQH2</accession>
<sequence length="164" mass="18056">MSQTPRPPRAESGSKRGSRASGNASCHGRATDLQPAIGYRGRGKDDAQGQRMVLHDRRERVPAESTSRRKEWDLGLLSAQCTIPAPCQTIALCLGGGISESERERGKSKSRTPTSDGYLCLILRLVRPGQKWHDGGLVSDKNSRWMGGQRAPFHGSRWSFFPLL</sequence>
<protein>
    <submittedName>
        <fullName evidence="1">Uncharacterized protein</fullName>
    </submittedName>
</protein>
<keyword evidence="2" id="KW-1185">Reference proteome</keyword>